<evidence type="ECO:0000313" key="14">
    <source>
        <dbReference type="EMBL" id="CAB4372053.1"/>
    </source>
</evidence>
<dbReference type="PANTHER" id="PTHR42944:SF1">
    <property type="entry name" value="ADENINE DNA GLYCOSYLASE"/>
    <property type="match status" value="1"/>
</dbReference>
<comment type="similarity">
    <text evidence="3">Belongs to the Nth/MutY family.</text>
</comment>
<keyword evidence="10" id="KW-0411">Iron-sulfur</keyword>
<evidence type="ECO:0000313" key="18">
    <source>
        <dbReference type="EMBL" id="CAB4993142.1"/>
    </source>
</evidence>
<dbReference type="Gene3D" id="1.10.340.30">
    <property type="entry name" value="Hypothetical protein, domain 2"/>
    <property type="match status" value="1"/>
</dbReference>
<dbReference type="InterPro" id="IPR011257">
    <property type="entry name" value="DNA_glycosylase"/>
</dbReference>
<dbReference type="InterPro" id="IPR003651">
    <property type="entry name" value="Endonuclease3_FeS-loop_motif"/>
</dbReference>
<name>A0A6J6GDC3_9ZZZZ</name>
<dbReference type="EMBL" id="CAFBNJ010000027">
    <property type="protein sequence ID" value="CAB4948860.1"/>
    <property type="molecule type" value="Genomic_DNA"/>
</dbReference>
<dbReference type="EMBL" id="CAEZTY010000097">
    <property type="protein sequence ID" value="CAB4597839.1"/>
    <property type="molecule type" value="Genomic_DNA"/>
</dbReference>
<dbReference type="InterPro" id="IPR023170">
    <property type="entry name" value="HhH_base_excis_C"/>
</dbReference>
<evidence type="ECO:0000256" key="12">
    <source>
        <dbReference type="ARBA" id="ARBA00023295"/>
    </source>
</evidence>
<dbReference type="GO" id="GO:0046872">
    <property type="term" value="F:metal ion binding"/>
    <property type="evidence" value="ECO:0007669"/>
    <property type="project" value="UniProtKB-KW"/>
</dbReference>
<evidence type="ECO:0000256" key="4">
    <source>
        <dbReference type="ARBA" id="ARBA00012045"/>
    </source>
</evidence>
<dbReference type="EMBL" id="CAFBRD010000058">
    <property type="protein sequence ID" value="CAB5077581.1"/>
    <property type="molecule type" value="Genomic_DNA"/>
</dbReference>
<evidence type="ECO:0000256" key="3">
    <source>
        <dbReference type="ARBA" id="ARBA00008343"/>
    </source>
</evidence>
<keyword evidence="9" id="KW-0408">Iron</keyword>
<evidence type="ECO:0000313" key="17">
    <source>
        <dbReference type="EMBL" id="CAB4948860.1"/>
    </source>
</evidence>
<evidence type="ECO:0000256" key="11">
    <source>
        <dbReference type="ARBA" id="ARBA00023204"/>
    </source>
</evidence>
<reference evidence="15" key="1">
    <citation type="submission" date="2020-05" db="EMBL/GenBank/DDBJ databases">
        <authorList>
            <person name="Chiriac C."/>
            <person name="Salcher M."/>
            <person name="Ghai R."/>
            <person name="Kavagutti S V."/>
        </authorList>
    </citation>
    <scope>NUCLEOTIDE SEQUENCE</scope>
</reference>
<dbReference type="Gene3D" id="1.10.1670.10">
    <property type="entry name" value="Helix-hairpin-Helix base-excision DNA repair enzymes (C-terminal)"/>
    <property type="match status" value="1"/>
</dbReference>
<dbReference type="SUPFAM" id="SSF48150">
    <property type="entry name" value="DNA-glycosylase"/>
    <property type="match status" value="1"/>
</dbReference>
<dbReference type="Pfam" id="PF00730">
    <property type="entry name" value="HhH-GPD"/>
    <property type="match status" value="1"/>
</dbReference>
<dbReference type="GO" id="GO:0000701">
    <property type="term" value="F:purine-specific mismatch base pair DNA N-glycosylase activity"/>
    <property type="evidence" value="ECO:0007669"/>
    <property type="project" value="UniProtKB-EC"/>
</dbReference>
<protein>
    <recommendedName>
        <fullName evidence="5">Adenine DNA glycosylase</fullName>
        <ecNumber evidence="4">3.2.2.31</ecNumber>
    </recommendedName>
</protein>
<dbReference type="EMBL" id="CAEZVC010000047">
    <property type="protein sequence ID" value="CAB4622565.1"/>
    <property type="molecule type" value="Genomic_DNA"/>
</dbReference>
<keyword evidence="8" id="KW-0378">Hydrolase</keyword>
<dbReference type="Pfam" id="PF00633">
    <property type="entry name" value="HHH"/>
    <property type="match status" value="1"/>
</dbReference>
<evidence type="ECO:0000313" key="16">
    <source>
        <dbReference type="EMBL" id="CAB4622565.1"/>
    </source>
</evidence>
<dbReference type="EMBL" id="CAEUNJ010000052">
    <property type="protein sequence ID" value="CAB4372053.1"/>
    <property type="molecule type" value="Genomic_DNA"/>
</dbReference>
<dbReference type="GO" id="GO:0051539">
    <property type="term" value="F:4 iron, 4 sulfur cluster binding"/>
    <property type="evidence" value="ECO:0007669"/>
    <property type="project" value="InterPro"/>
</dbReference>
<evidence type="ECO:0000259" key="13">
    <source>
        <dbReference type="SMART" id="SM00478"/>
    </source>
</evidence>
<evidence type="ECO:0000313" key="15">
    <source>
        <dbReference type="EMBL" id="CAB4597839.1"/>
    </source>
</evidence>
<dbReference type="GO" id="GO:0032357">
    <property type="term" value="F:oxidized purine DNA binding"/>
    <property type="evidence" value="ECO:0007669"/>
    <property type="project" value="TreeGrafter"/>
</dbReference>
<dbReference type="InterPro" id="IPR000445">
    <property type="entry name" value="HhH_motif"/>
</dbReference>
<dbReference type="AlphaFoldDB" id="A0A6J6GDC3"/>
<dbReference type="CDD" id="cd00056">
    <property type="entry name" value="ENDO3c"/>
    <property type="match status" value="1"/>
</dbReference>
<evidence type="ECO:0000256" key="9">
    <source>
        <dbReference type="ARBA" id="ARBA00023004"/>
    </source>
</evidence>
<dbReference type="EC" id="3.2.2.31" evidence="4"/>
<dbReference type="GO" id="GO:0035485">
    <property type="term" value="F:adenine/guanine mispair binding"/>
    <property type="evidence" value="ECO:0007669"/>
    <property type="project" value="TreeGrafter"/>
</dbReference>
<evidence type="ECO:0000256" key="8">
    <source>
        <dbReference type="ARBA" id="ARBA00022801"/>
    </source>
</evidence>
<accession>A0A6J6GDC3</accession>
<dbReference type="GO" id="GO:0006298">
    <property type="term" value="P:mismatch repair"/>
    <property type="evidence" value="ECO:0007669"/>
    <property type="project" value="TreeGrafter"/>
</dbReference>
<dbReference type="EMBL" id="CAFBOK010000185">
    <property type="protein sequence ID" value="CAB4993142.1"/>
    <property type="molecule type" value="Genomic_DNA"/>
</dbReference>
<feature type="domain" description="HhH-GPD" evidence="13">
    <location>
        <begin position="38"/>
        <end position="183"/>
    </location>
</feature>
<gene>
    <name evidence="15" type="ORF">UFOPK1762_01728</name>
    <name evidence="16" type="ORF">UFOPK1906_00901</name>
    <name evidence="17" type="ORF">UFOPK3785_00704</name>
    <name evidence="18" type="ORF">UFOPK3927_01419</name>
    <name evidence="14" type="ORF">UFOPK4201_01231</name>
    <name evidence="19" type="ORF">UFOPK4371_01089</name>
</gene>
<dbReference type="PANTHER" id="PTHR42944">
    <property type="entry name" value="ADENINE DNA GLYCOSYLASE"/>
    <property type="match status" value="1"/>
</dbReference>
<dbReference type="InterPro" id="IPR003265">
    <property type="entry name" value="HhH-GPD_domain"/>
</dbReference>
<keyword evidence="6" id="KW-0479">Metal-binding</keyword>
<evidence type="ECO:0000313" key="19">
    <source>
        <dbReference type="EMBL" id="CAB5077581.1"/>
    </source>
</evidence>
<sequence length="294" mass="31826">MLGSPDVGAVLAWSAGRRDELPWRQTRDPWAVLVSELMLQQTQVSRVTLRWHQFLERFPTVMVCAGAPIGDVVTEWAGLGYNRRAVNLHRTAVAVVENHDGVIPNELDALLALPGLGPYTARAVLAFAYEQDVAVVDTNVGRILARQRGERLTARDAQTFADEVVPVGMGWSWNQGLLDLGALVCTKRSPSCDVCPTSSTCSWFVGGSVEPDPAIGSAAVSKEQSKFVGSFREGRARLLDVLRTGVEVSPEQFRAACGWNDRDGGDLDAVRAADSLVRDGLAIKSKYGALALPR</sequence>
<evidence type="ECO:0000256" key="10">
    <source>
        <dbReference type="ARBA" id="ARBA00023014"/>
    </source>
</evidence>
<evidence type="ECO:0000256" key="2">
    <source>
        <dbReference type="ARBA" id="ARBA00001966"/>
    </source>
</evidence>
<dbReference type="SMART" id="SM00525">
    <property type="entry name" value="FES"/>
    <property type="match status" value="1"/>
</dbReference>
<proteinExistence type="inferred from homology"/>
<keyword evidence="11" id="KW-0234">DNA repair</keyword>
<dbReference type="GO" id="GO:0006284">
    <property type="term" value="P:base-excision repair"/>
    <property type="evidence" value="ECO:0007669"/>
    <property type="project" value="InterPro"/>
</dbReference>
<dbReference type="GO" id="GO:0034039">
    <property type="term" value="F:8-oxo-7,8-dihydroguanine DNA N-glycosylase activity"/>
    <property type="evidence" value="ECO:0007669"/>
    <property type="project" value="TreeGrafter"/>
</dbReference>
<evidence type="ECO:0000256" key="6">
    <source>
        <dbReference type="ARBA" id="ARBA00022723"/>
    </source>
</evidence>
<keyword evidence="12" id="KW-0326">Glycosidase</keyword>
<dbReference type="InterPro" id="IPR044298">
    <property type="entry name" value="MIG/MutY"/>
</dbReference>
<dbReference type="SMART" id="SM00478">
    <property type="entry name" value="ENDO3c"/>
    <property type="match status" value="1"/>
</dbReference>
<comment type="catalytic activity">
    <reaction evidence="1">
        <text>Hydrolyzes free adenine bases from 7,8-dihydro-8-oxoguanine:adenine mismatched double-stranded DNA, leaving an apurinic site.</text>
        <dbReference type="EC" id="3.2.2.31"/>
    </reaction>
</comment>
<organism evidence="15">
    <name type="scientific">freshwater metagenome</name>
    <dbReference type="NCBI Taxonomy" id="449393"/>
    <lineage>
        <taxon>unclassified sequences</taxon>
        <taxon>metagenomes</taxon>
        <taxon>ecological metagenomes</taxon>
    </lineage>
</organism>
<comment type="cofactor">
    <cofactor evidence="2">
        <name>[4Fe-4S] cluster</name>
        <dbReference type="ChEBI" id="CHEBI:49883"/>
    </cofactor>
</comment>
<keyword evidence="7" id="KW-0227">DNA damage</keyword>
<evidence type="ECO:0000256" key="1">
    <source>
        <dbReference type="ARBA" id="ARBA00000843"/>
    </source>
</evidence>
<evidence type="ECO:0000256" key="5">
    <source>
        <dbReference type="ARBA" id="ARBA00022023"/>
    </source>
</evidence>
<evidence type="ECO:0000256" key="7">
    <source>
        <dbReference type="ARBA" id="ARBA00022763"/>
    </source>
</evidence>